<evidence type="ECO:0000256" key="4">
    <source>
        <dbReference type="ARBA" id="ARBA00056716"/>
    </source>
</evidence>
<keyword evidence="3" id="KW-0007">Acetylation</keyword>
<dbReference type="Gene3D" id="2.30.29.30">
    <property type="entry name" value="Pleckstrin-homology domain (PH domain)/Phosphotyrosine-binding domain (PTB)"/>
    <property type="match status" value="1"/>
</dbReference>
<keyword evidence="1" id="KW-0343">GTPase activation</keyword>
<dbReference type="GO" id="GO:0005643">
    <property type="term" value="C:nuclear pore"/>
    <property type="evidence" value="ECO:0007669"/>
    <property type="project" value="TreeGrafter"/>
</dbReference>
<feature type="compositionally biased region" description="Basic and acidic residues" evidence="9">
    <location>
        <begin position="1"/>
        <end position="12"/>
    </location>
</feature>
<dbReference type="Pfam" id="PF00638">
    <property type="entry name" value="Ran_BP1"/>
    <property type="match status" value="1"/>
</dbReference>
<dbReference type="SUPFAM" id="SSF50729">
    <property type="entry name" value="PH domain-like"/>
    <property type="match status" value="1"/>
</dbReference>
<dbReference type="InterPro" id="IPR011993">
    <property type="entry name" value="PH-like_dom_sf"/>
</dbReference>
<comment type="similarity">
    <text evidence="5">Belongs to the RANBP1 family.</text>
</comment>
<feature type="region of interest" description="Disordered" evidence="9">
    <location>
        <begin position="1"/>
        <end position="23"/>
    </location>
</feature>
<dbReference type="AlphaFoldDB" id="A0A1B6CIT6"/>
<dbReference type="CDD" id="cd13179">
    <property type="entry name" value="RanBD_RanBP1"/>
    <property type="match status" value="1"/>
</dbReference>
<dbReference type="InterPro" id="IPR000156">
    <property type="entry name" value="Ran_bind_dom"/>
</dbReference>
<dbReference type="InterPro" id="IPR045255">
    <property type="entry name" value="RanBP1-like"/>
</dbReference>
<dbReference type="GO" id="GO:0005096">
    <property type="term" value="F:GTPase activator activity"/>
    <property type="evidence" value="ECO:0007669"/>
    <property type="project" value="UniProtKB-KW"/>
</dbReference>
<dbReference type="EMBL" id="GEDC01023951">
    <property type="protein sequence ID" value="JAS13347.1"/>
    <property type="molecule type" value="Transcribed_RNA"/>
</dbReference>
<feature type="domain" description="RanBD1" evidence="10">
    <location>
        <begin position="23"/>
        <end position="155"/>
    </location>
</feature>
<dbReference type="SMART" id="SM00160">
    <property type="entry name" value="RanBD"/>
    <property type="match status" value="1"/>
</dbReference>
<evidence type="ECO:0000256" key="5">
    <source>
        <dbReference type="ARBA" id="ARBA00061276"/>
    </source>
</evidence>
<reference evidence="11" key="1">
    <citation type="submission" date="2015-12" db="EMBL/GenBank/DDBJ databases">
        <title>De novo transcriptome assembly of four potential Pierce s Disease insect vectors from Arizona vineyards.</title>
        <authorList>
            <person name="Tassone E.E."/>
        </authorList>
    </citation>
    <scope>NUCLEOTIDE SEQUENCE</scope>
</reference>
<evidence type="ECO:0000256" key="1">
    <source>
        <dbReference type="ARBA" id="ARBA00022468"/>
    </source>
</evidence>
<evidence type="ECO:0000256" key="2">
    <source>
        <dbReference type="ARBA" id="ARBA00022553"/>
    </source>
</evidence>
<evidence type="ECO:0000256" key="8">
    <source>
        <dbReference type="ARBA" id="ARBA00081162"/>
    </source>
</evidence>
<proteinExistence type="inferred from homology"/>
<gene>
    <name evidence="11" type="ORF">g.7752</name>
</gene>
<evidence type="ECO:0000256" key="9">
    <source>
        <dbReference type="SAM" id="MobiDB-lite"/>
    </source>
</evidence>
<dbReference type="PANTHER" id="PTHR23138">
    <property type="entry name" value="RAN BINDING PROTEIN"/>
    <property type="match status" value="1"/>
</dbReference>
<evidence type="ECO:0000256" key="6">
    <source>
        <dbReference type="ARBA" id="ARBA00066150"/>
    </source>
</evidence>
<dbReference type="GO" id="GO:0005737">
    <property type="term" value="C:cytoplasm"/>
    <property type="evidence" value="ECO:0007669"/>
    <property type="project" value="TreeGrafter"/>
</dbReference>
<comment type="subunit">
    <text evidence="6">Interacts with RAN (via C-terminus of GTP-bound form) but not with GDP-bound RAN. Identified in a complex composed of RAN, RANGAP1 and RANBP1. Identified in a complex that contains TNPO1, RAN and RANBP1. Identified in a complex that contains CSE1L, KPNA2, RAN and RANBP1. Identified in a complex with nucleotide-free RAN and RCC1.</text>
</comment>
<protein>
    <recommendedName>
        <fullName evidence="7">Ran-specific GTPase-activating protein</fullName>
    </recommendedName>
    <alternativeName>
        <fullName evidence="8">Ran-binding protein 1</fullName>
    </alternativeName>
</protein>
<evidence type="ECO:0000259" key="10">
    <source>
        <dbReference type="PROSITE" id="PS50196"/>
    </source>
</evidence>
<comment type="function">
    <text evidence="4">Plays a role in RAN-dependent nucleocytoplasmic transport. Alleviates the TNPO1-dependent inhibition of RAN GTPase activity and mediates the dissociation of RAN from proteins involved in transport into the nucleus. Induces a conformation change in the complex formed by XPO1 and RAN that triggers the release of the nuclear export signal of cargo proteins. Promotes the disassembly of the complex formed by RAN and importin beta. Promotes dissociation of RAN from a complex with KPNA2 and CSE1L. Required for normal mitotic spindle assembly and normal progress through mitosis via its effect on RAN. Does not increase the RAN GTPase activity by itself, but increases GTP hydrolysis mediated by RANGAP1. Inhibits RCC1-dependent exchange of RAN-bound GDP by GTP.</text>
</comment>
<dbReference type="FunFam" id="2.30.29.30:FF:000824">
    <property type="entry name" value="Ran-specific GTPase-activating protein"/>
    <property type="match status" value="1"/>
</dbReference>
<name>A0A1B6CIT6_9HEMI</name>
<evidence type="ECO:0000313" key="11">
    <source>
        <dbReference type="EMBL" id="JAS13347.1"/>
    </source>
</evidence>
<keyword evidence="2" id="KW-0597">Phosphoprotein</keyword>
<dbReference type="InterPro" id="IPR045256">
    <property type="entry name" value="RanBP1_RanBD"/>
</dbReference>
<organism evidence="11">
    <name type="scientific">Clastoptera arizonana</name>
    <name type="common">Arizona spittle bug</name>
    <dbReference type="NCBI Taxonomy" id="38151"/>
    <lineage>
        <taxon>Eukaryota</taxon>
        <taxon>Metazoa</taxon>
        <taxon>Ecdysozoa</taxon>
        <taxon>Arthropoda</taxon>
        <taxon>Hexapoda</taxon>
        <taxon>Insecta</taxon>
        <taxon>Pterygota</taxon>
        <taxon>Neoptera</taxon>
        <taxon>Paraneoptera</taxon>
        <taxon>Hemiptera</taxon>
        <taxon>Auchenorrhyncha</taxon>
        <taxon>Cercopoidea</taxon>
        <taxon>Clastopteridae</taxon>
        <taxon>Clastoptera</taxon>
    </lineage>
</organism>
<evidence type="ECO:0000256" key="7">
    <source>
        <dbReference type="ARBA" id="ARBA00067380"/>
    </source>
</evidence>
<dbReference type="GO" id="GO:0006913">
    <property type="term" value="P:nucleocytoplasmic transport"/>
    <property type="evidence" value="ECO:0007669"/>
    <property type="project" value="InterPro"/>
</dbReference>
<sequence>MSEVEKVVKAEIESDSEEEHDPHYEPIISIYDMPVVAAKTFEEDEIELVKLRAKLFRYDTNENPPEWKERGTGDVKLLRHKEKNTVRVVMRRDKTLKICANHYITPLMELHPNCGSDRAWVWSVVADFADEKARSELLAIRFANADNAKKMERNV</sequence>
<evidence type="ECO:0000256" key="3">
    <source>
        <dbReference type="ARBA" id="ARBA00022990"/>
    </source>
</evidence>
<accession>A0A1B6CIT6</accession>
<dbReference type="PROSITE" id="PS50196">
    <property type="entry name" value="RANBD1"/>
    <property type="match status" value="1"/>
</dbReference>
<dbReference type="PANTHER" id="PTHR23138:SF94">
    <property type="entry name" value="RAN BINDING PROTEIN 1"/>
    <property type="match status" value="1"/>
</dbReference>